<dbReference type="RefSeq" id="WP_152580777.1">
    <property type="nucleotide sequence ID" value="NZ_JAKVIV010000002.1"/>
</dbReference>
<evidence type="ECO:0000313" key="3">
    <source>
        <dbReference type="Proteomes" id="UP000325415"/>
    </source>
</evidence>
<evidence type="ECO:0000256" key="1">
    <source>
        <dbReference type="SAM" id="Phobius"/>
    </source>
</evidence>
<keyword evidence="1" id="KW-0812">Transmembrane</keyword>
<dbReference type="Proteomes" id="UP000325415">
    <property type="component" value="Unassembled WGS sequence"/>
</dbReference>
<protein>
    <submittedName>
        <fullName evidence="2">Uncharacterized protein</fullName>
    </submittedName>
</protein>
<accession>A0A5N6S1T5</accession>
<name>A0A5N6S1T5_9BIFI</name>
<proteinExistence type="predicted"/>
<dbReference type="GeneID" id="78127222"/>
<comment type="caution">
    <text evidence="2">The sequence shown here is derived from an EMBL/GenBank/DDBJ whole genome shotgun (WGS) entry which is preliminary data.</text>
</comment>
<evidence type="ECO:0000313" key="2">
    <source>
        <dbReference type="EMBL" id="KAE8128422.1"/>
    </source>
</evidence>
<organism evidence="2 3">
    <name type="scientific">Bifidobacterium tibiigranuli</name>
    <dbReference type="NCBI Taxonomy" id="2172043"/>
    <lineage>
        <taxon>Bacteria</taxon>
        <taxon>Bacillati</taxon>
        <taxon>Actinomycetota</taxon>
        <taxon>Actinomycetes</taxon>
        <taxon>Bifidobacteriales</taxon>
        <taxon>Bifidobacteriaceae</taxon>
        <taxon>Bifidobacterium</taxon>
    </lineage>
</organism>
<feature type="transmembrane region" description="Helical" evidence="1">
    <location>
        <begin position="80"/>
        <end position="108"/>
    </location>
</feature>
<gene>
    <name evidence="2" type="ORF">DDE84_05935</name>
</gene>
<sequence length="128" mass="13255">MHGQSINLATYNLGTITQQAASAGKKFADTVINANDTVKTSLMVIGGIVVFVCVGLILARKVFPQTTIGQMVQGNGGMMFIICGISLGVVCFAPATILPILASLFAIIPDLAIFAFDKLTGGGLVHLS</sequence>
<feature type="transmembrane region" description="Helical" evidence="1">
    <location>
        <begin position="40"/>
        <end position="59"/>
    </location>
</feature>
<dbReference type="AlphaFoldDB" id="A0A5N6S1T5"/>
<reference evidence="2 3" key="1">
    <citation type="submission" date="2018-04" db="EMBL/GenBank/DDBJ databases">
        <authorList>
            <person name="Eckel V.P."/>
            <person name="Vogel R.F."/>
        </authorList>
    </citation>
    <scope>NUCLEOTIDE SEQUENCE [LARGE SCALE GENOMIC DNA]</scope>
    <source>
        <strain evidence="3">TMW 2.1764</strain>
    </source>
</reference>
<keyword evidence="3" id="KW-1185">Reference proteome</keyword>
<keyword evidence="1" id="KW-0472">Membrane</keyword>
<dbReference type="EMBL" id="QDAG01000005">
    <property type="protein sequence ID" value="KAE8128422.1"/>
    <property type="molecule type" value="Genomic_DNA"/>
</dbReference>
<keyword evidence="1" id="KW-1133">Transmembrane helix</keyword>